<name>A0A0L0BRA8_LUCCU</name>
<protein>
    <submittedName>
        <fullName evidence="2">Uncharacterized protein</fullName>
    </submittedName>
</protein>
<dbReference type="EMBL" id="JRES01001481">
    <property type="protein sequence ID" value="KNC22551.1"/>
    <property type="molecule type" value="Genomic_DNA"/>
</dbReference>
<dbReference type="OrthoDB" id="8017601at2759"/>
<keyword evidence="3" id="KW-1185">Reference proteome</keyword>
<evidence type="ECO:0000313" key="2">
    <source>
        <dbReference type="EMBL" id="KNC22551.1"/>
    </source>
</evidence>
<evidence type="ECO:0000313" key="3">
    <source>
        <dbReference type="Proteomes" id="UP000037069"/>
    </source>
</evidence>
<comment type="caution">
    <text evidence="2">The sequence shown here is derived from an EMBL/GenBank/DDBJ whole genome shotgun (WGS) entry which is preliminary data.</text>
</comment>
<gene>
    <name evidence="2" type="ORF">FF38_09493</name>
</gene>
<proteinExistence type="predicted"/>
<dbReference type="OMA" id="SFANYEV"/>
<dbReference type="AlphaFoldDB" id="A0A0L0BRA8"/>
<evidence type="ECO:0000256" key="1">
    <source>
        <dbReference type="SAM" id="SignalP"/>
    </source>
</evidence>
<dbReference type="Proteomes" id="UP000037069">
    <property type="component" value="Unassembled WGS sequence"/>
</dbReference>
<sequence length="411" mass="47884">MNLLLIVYNLTTVQGNCEVYISRNSQFIPKFERQIGNIKLQVNITNDKFEIGIGESVTGSCETYFGSLENTVMEVYDLIRFSKIQSIELSCKEDILFYQSMQVYRPHFECLQTNWDIVYNKDNISRCRNLKSISLLLLSKINNGDISFAKLCYDLEKVSLRNIHYTVQNTLKTNSEMLNDMEFIYPSLNPYNLSADLHLLKTTKSVIINNNLLQQQFINLYELNPLLSFANYEVSSIVQGHSYAEYFKEYNVFLNIIWWRNLRLGNWKMFINTLENYAINNRFEILTGTSGIVELPINLTEKHSKKLELEIDMKTITVPEYIWSYVSSSDIYKQDFIIVAYNSPYAEFFSLDNIIFCPDICADIPWLKNVYTSFRYSFAGIMFCCSLDFIRKNNPLEGFPIDVLNVGSVEN</sequence>
<feature type="chain" id="PRO_5012497829" evidence="1">
    <location>
        <begin position="16"/>
        <end position="411"/>
    </location>
</feature>
<reference evidence="2 3" key="1">
    <citation type="journal article" date="2015" name="Nat. Commun.">
        <title>Lucilia cuprina genome unlocks parasitic fly biology to underpin future interventions.</title>
        <authorList>
            <person name="Anstead C.A."/>
            <person name="Korhonen P.K."/>
            <person name="Young N.D."/>
            <person name="Hall R.S."/>
            <person name="Jex A.R."/>
            <person name="Murali S.C."/>
            <person name="Hughes D.S."/>
            <person name="Lee S.F."/>
            <person name="Perry T."/>
            <person name="Stroehlein A.J."/>
            <person name="Ansell B.R."/>
            <person name="Breugelmans B."/>
            <person name="Hofmann A."/>
            <person name="Qu J."/>
            <person name="Dugan S."/>
            <person name="Lee S.L."/>
            <person name="Chao H."/>
            <person name="Dinh H."/>
            <person name="Han Y."/>
            <person name="Doddapaneni H.V."/>
            <person name="Worley K.C."/>
            <person name="Muzny D.M."/>
            <person name="Ioannidis P."/>
            <person name="Waterhouse R.M."/>
            <person name="Zdobnov E.M."/>
            <person name="James P.J."/>
            <person name="Bagnall N.H."/>
            <person name="Kotze A.C."/>
            <person name="Gibbs R.A."/>
            <person name="Richards S."/>
            <person name="Batterham P."/>
            <person name="Gasser R.B."/>
        </authorList>
    </citation>
    <scope>NUCLEOTIDE SEQUENCE [LARGE SCALE GENOMIC DNA]</scope>
    <source>
        <strain evidence="2 3">LS</strain>
        <tissue evidence="2">Full body</tissue>
    </source>
</reference>
<keyword evidence="1" id="KW-0732">Signal</keyword>
<accession>A0A0L0BRA8</accession>
<organism evidence="2 3">
    <name type="scientific">Lucilia cuprina</name>
    <name type="common">Green bottle fly</name>
    <name type="synonym">Australian sheep blowfly</name>
    <dbReference type="NCBI Taxonomy" id="7375"/>
    <lineage>
        <taxon>Eukaryota</taxon>
        <taxon>Metazoa</taxon>
        <taxon>Ecdysozoa</taxon>
        <taxon>Arthropoda</taxon>
        <taxon>Hexapoda</taxon>
        <taxon>Insecta</taxon>
        <taxon>Pterygota</taxon>
        <taxon>Neoptera</taxon>
        <taxon>Endopterygota</taxon>
        <taxon>Diptera</taxon>
        <taxon>Brachycera</taxon>
        <taxon>Muscomorpha</taxon>
        <taxon>Oestroidea</taxon>
        <taxon>Calliphoridae</taxon>
        <taxon>Luciliinae</taxon>
        <taxon>Lucilia</taxon>
    </lineage>
</organism>
<feature type="signal peptide" evidence="1">
    <location>
        <begin position="1"/>
        <end position="15"/>
    </location>
</feature>